<reference evidence="1 2" key="1">
    <citation type="submission" date="2019-08" db="EMBL/GenBank/DDBJ databases">
        <title>In-depth cultivation of the pig gut microbiome towards novel bacterial diversity and tailored functional studies.</title>
        <authorList>
            <person name="Wylensek D."/>
            <person name="Hitch T.C.A."/>
            <person name="Clavel T."/>
        </authorList>
    </citation>
    <scope>NUCLEOTIDE SEQUENCE [LARGE SCALE GENOMIC DNA]</scope>
    <source>
        <strain evidence="1 2">Oil+RF-744-WCA-WT-13</strain>
    </source>
</reference>
<dbReference type="Proteomes" id="UP000466864">
    <property type="component" value="Unassembled WGS sequence"/>
</dbReference>
<protein>
    <recommendedName>
        <fullName evidence="3">AP2 domain-containing protein</fullName>
    </recommendedName>
</protein>
<organism evidence="1 2">
    <name type="scientific">Bilifractor porci</name>
    <dbReference type="NCBI Taxonomy" id="2606636"/>
    <lineage>
        <taxon>Bacteria</taxon>
        <taxon>Bacillati</taxon>
        <taxon>Bacillota</taxon>
        <taxon>Clostridia</taxon>
        <taxon>Lachnospirales</taxon>
        <taxon>Lachnospiraceae</taxon>
        <taxon>Bilifractor</taxon>
    </lineage>
</organism>
<accession>A0A7X2TNJ4</accession>
<dbReference type="EMBL" id="VUMV01000005">
    <property type="protein sequence ID" value="MST82374.1"/>
    <property type="molecule type" value="Genomic_DNA"/>
</dbReference>
<evidence type="ECO:0008006" key="3">
    <source>
        <dbReference type="Google" id="ProtNLM"/>
    </source>
</evidence>
<dbReference type="AlphaFoldDB" id="A0A7X2TNJ4"/>
<name>A0A7X2TNJ4_9FIRM</name>
<evidence type="ECO:0000313" key="1">
    <source>
        <dbReference type="EMBL" id="MST82374.1"/>
    </source>
</evidence>
<keyword evidence="2" id="KW-1185">Reference proteome</keyword>
<sequence>MHIVSTRLLKEGKCKSCGCLQRTKYRGMNNIAGKRFGRLTAEYPLDRRDKKGSIYWHCKCDCGNEIDVTEDGLVHGNYKSCGCFKKEIIWKNIPNQLHFIDGTCLEILEKRKHRADNKSGFRGVYRQKNGKYLVTIGFKGKKYYIATTKTLEDAIRERLNAEQIIHDGFVAAYHEWMHEMQNVPEDERIPLIFDVEKVNGEFVVHTNIKNKSGS</sequence>
<comment type="caution">
    <text evidence="1">The sequence shown here is derived from an EMBL/GenBank/DDBJ whole genome shotgun (WGS) entry which is preliminary data.</text>
</comment>
<proteinExistence type="predicted"/>
<gene>
    <name evidence="1" type="ORF">FYJ60_08615</name>
</gene>
<evidence type="ECO:0000313" key="2">
    <source>
        <dbReference type="Proteomes" id="UP000466864"/>
    </source>
</evidence>